<comment type="similarity">
    <text evidence="1">Belongs to the universal stress protein A family.</text>
</comment>
<accession>A0A4R8LW00</accession>
<organism evidence="3 4">
    <name type="scientific">Paraburkholderia rhizosphaerae</name>
    <dbReference type="NCBI Taxonomy" id="480658"/>
    <lineage>
        <taxon>Bacteria</taxon>
        <taxon>Pseudomonadati</taxon>
        <taxon>Pseudomonadota</taxon>
        <taxon>Betaproteobacteria</taxon>
        <taxon>Burkholderiales</taxon>
        <taxon>Burkholderiaceae</taxon>
        <taxon>Paraburkholderia</taxon>
    </lineage>
</organism>
<dbReference type="OrthoDB" id="9804721at2"/>
<evidence type="ECO:0000313" key="4">
    <source>
        <dbReference type="Proteomes" id="UP000295509"/>
    </source>
</evidence>
<dbReference type="PRINTS" id="PR01438">
    <property type="entry name" value="UNVRSLSTRESS"/>
</dbReference>
<evidence type="ECO:0000259" key="2">
    <source>
        <dbReference type="Pfam" id="PF00582"/>
    </source>
</evidence>
<comment type="caution">
    <text evidence="3">The sequence shown here is derived from an EMBL/GenBank/DDBJ whole genome shotgun (WGS) entry which is preliminary data.</text>
</comment>
<dbReference type="InterPro" id="IPR006016">
    <property type="entry name" value="UspA"/>
</dbReference>
<gene>
    <name evidence="3" type="ORF">BX592_108204</name>
</gene>
<dbReference type="Gene3D" id="3.40.50.12370">
    <property type="match status" value="1"/>
</dbReference>
<feature type="domain" description="UspA" evidence="2">
    <location>
        <begin position="154"/>
        <end position="286"/>
    </location>
</feature>
<dbReference type="RefSeq" id="WP_134192191.1">
    <property type="nucleotide sequence ID" value="NZ_JBHLUW010000003.1"/>
</dbReference>
<keyword evidence="4" id="KW-1185">Reference proteome</keyword>
<dbReference type="AlphaFoldDB" id="A0A4R8LW00"/>
<sequence>MSYKTLLVHLDDSRPCSARTAVALDLARRFDAHVIGLYIVCQELLHPLCRTDESLRPAALEAQHEERQQRARSAFLDAAQRAGCSAEWRAPPGPAVETATLHARHADLSVLGQTDPKDPATYIARHFVEDLLMTSGRPALVIPYAGKVETLGDNVIVAWDASLEAARALSDSLPLIRRARFVTVEEIVRHRDARDERDEVYEASDTHAPHAIDVSSFLERHHIRASFSTTPRVAGVSAGATLLNRVSDLHADLLVMGAYGHSRAQERVLGGATRTILESMTVPVLMSH</sequence>
<dbReference type="Proteomes" id="UP000295509">
    <property type="component" value="Unassembled WGS sequence"/>
</dbReference>
<dbReference type="Pfam" id="PF00582">
    <property type="entry name" value="Usp"/>
    <property type="match status" value="2"/>
</dbReference>
<reference evidence="3 4" key="1">
    <citation type="submission" date="2019-03" db="EMBL/GenBank/DDBJ databases">
        <title>Genomic Encyclopedia of Type Strains, Phase III (KMG-III): the genomes of soil and plant-associated and newly described type strains.</title>
        <authorList>
            <person name="Whitman W."/>
        </authorList>
    </citation>
    <scope>NUCLEOTIDE SEQUENCE [LARGE SCALE GENOMIC DNA]</scope>
    <source>
        <strain evidence="3 4">LMG 29544</strain>
    </source>
</reference>
<feature type="domain" description="UspA" evidence="2">
    <location>
        <begin position="3"/>
        <end position="120"/>
    </location>
</feature>
<dbReference type="EMBL" id="SORE01000008">
    <property type="protein sequence ID" value="TDY50967.1"/>
    <property type="molecule type" value="Genomic_DNA"/>
</dbReference>
<dbReference type="CDD" id="cd00293">
    <property type="entry name" value="USP-like"/>
    <property type="match status" value="1"/>
</dbReference>
<proteinExistence type="inferred from homology"/>
<dbReference type="InterPro" id="IPR006015">
    <property type="entry name" value="Universal_stress_UspA"/>
</dbReference>
<evidence type="ECO:0000256" key="1">
    <source>
        <dbReference type="ARBA" id="ARBA00008791"/>
    </source>
</evidence>
<evidence type="ECO:0000313" key="3">
    <source>
        <dbReference type="EMBL" id="TDY50967.1"/>
    </source>
</evidence>
<dbReference type="PANTHER" id="PTHR46268:SF15">
    <property type="entry name" value="UNIVERSAL STRESS PROTEIN HP_0031"/>
    <property type="match status" value="1"/>
</dbReference>
<name>A0A4R8LW00_9BURK</name>
<dbReference type="PANTHER" id="PTHR46268">
    <property type="entry name" value="STRESS RESPONSE PROTEIN NHAX"/>
    <property type="match status" value="1"/>
</dbReference>
<protein>
    <submittedName>
        <fullName evidence="3">Nucleotide-binding universal stress UspA family protein</fullName>
    </submittedName>
</protein>
<dbReference type="SUPFAM" id="SSF52402">
    <property type="entry name" value="Adenine nucleotide alpha hydrolases-like"/>
    <property type="match status" value="2"/>
</dbReference>